<dbReference type="AlphaFoldDB" id="S5ZVE9"/>
<dbReference type="InterPro" id="IPR053725">
    <property type="entry name" value="CRISPR_Cas5_sf"/>
</dbReference>
<dbReference type="Gene3D" id="3.30.70.3120">
    <property type="match status" value="1"/>
</dbReference>
<reference evidence="1 2" key="1">
    <citation type="journal article" date="2013" name="Genome Announc.">
        <title>Complete Genomic Sequence of 'Thermofilum adornatus' Strain 1910bT, a Hyperthermophilic Anaerobic Organotrophic Crenarchaeon.</title>
        <authorList>
            <person name="Dominova I.N."/>
            <person name="Kublanov I.V."/>
            <person name="Podosokorskaya O.A."/>
            <person name="Derbikova K.S."/>
            <person name="Patrushev M.V."/>
            <person name="Toshchakov S.V."/>
        </authorList>
    </citation>
    <scope>NUCLEOTIDE SEQUENCE [LARGE SCALE GENOMIC DNA]</scope>
    <source>
        <strain evidence="2">1910b</strain>
    </source>
</reference>
<organism evidence="1 2">
    <name type="scientific">Thermofilum adornatum</name>
    <dbReference type="NCBI Taxonomy" id="1365176"/>
    <lineage>
        <taxon>Archaea</taxon>
        <taxon>Thermoproteota</taxon>
        <taxon>Thermoprotei</taxon>
        <taxon>Thermofilales</taxon>
        <taxon>Thermofilaceae</taxon>
        <taxon>Thermofilum</taxon>
    </lineage>
</organism>
<dbReference type="GeneID" id="16573377"/>
<dbReference type="EMBL" id="CP006646">
    <property type="protein sequence ID" value="AGT35094.1"/>
    <property type="molecule type" value="Genomic_DNA"/>
</dbReference>
<name>S5ZVE9_9CREN</name>
<dbReference type="eggNOG" id="arCOG02670">
    <property type="taxonomic scope" value="Archaea"/>
</dbReference>
<dbReference type="PATRIC" id="fig|1365176.7.peg.711"/>
<proteinExistence type="predicted"/>
<dbReference type="InterPro" id="IPR010153">
    <property type="entry name" value="CRISPR-assoc_prot_Cas5a-typ"/>
</dbReference>
<evidence type="ECO:0000313" key="1">
    <source>
        <dbReference type="EMBL" id="AGT35094.1"/>
    </source>
</evidence>
<accession>S5ZVE9</accession>
<dbReference type="RefSeq" id="WP_020962399.1">
    <property type="nucleotide sequence ID" value="NC_022093.1"/>
</dbReference>
<dbReference type="Proteomes" id="UP000015543">
    <property type="component" value="Chromosome"/>
</dbReference>
<dbReference type="NCBIfam" id="TIGR01874">
    <property type="entry name" value="cas_cas5a"/>
    <property type="match status" value="1"/>
</dbReference>
<evidence type="ECO:0008006" key="3">
    <source>
        <dbReference type="Google" id="ProtNLM"/>
    </source>
</evidence>
<sequence>MKYAVLVKLRAPGGITVNYPLAPVPSPHYPLPPPTTLVGALAYPFLRLREAKETVEGSFSPAVKILDMVPYASAGTDGWVRTREVERIFQLMYQKKIRWNDMSLAYSVGARGLSRFADDKLYVLYIVTEKSLIDYAYGIVRIGKKEGIVSVEDVCYEELEKTVKYKEMGTFETFFYFPKDIAVVQRGQVISMPKLVKENFGTTVSPVMEDYIVNNGFEPIIGELKTNGALIKIEDFEIPIPRMLLEGKT</sequence>
<evidence type="ECO:0000313" key="2">
    <source>
        <dbReference type="Proteomes" id="UP000015543"/>
    </source>
</evidence>
<dbReference type="HOGENOM" id="CLU_1113920_0_0_2"/>
<gene>
    <name evidence="1" type="ORF">N186_03660</name>
</gene>
<keyword evidence="2" id="KW-1185">Reference proteome</keyword>
<protein>
    <recommendedName>
        <fullName evidence="3">Type I-A CRISPR-associated protein Cas5</fullName>
    </recommendedName>
</protein>
<dbReference type="OrthoDB" id="23764at2157"/>
<dbReference type="KEGG" id="thb:N186_03660"/>